<keyword evidence="1" id="KW-0121">Carboxypeptidase</keyword>
<evidence type="ECO:0000313" key="2">
    <source>
        <dbReference type="Proteomes" id="UP000245626"/>
    </source>
</evidence>
<reference evidence="1 2" key="1">
    <citation type="journal article" date="2018" name="Mol. Biol. Evol.">
        <title>Broad Genomic Sampling Reveals a Smut Pathogenic Ancestry of the Fungal Clade Ustilaginomycotina.</title>
        <authorList>
            <person name="Kijpornyongpan T."/>
            <person name="Mondo S.J."/>
            <person name="Barry K."/>
            <person name="Sandor L."/>
            <person name="Lee J."/>
            <person name="Lipzen A."/>
            <person name="Pangilinan J."/>
            <person name="LaButti K."/>
            <person name="Hainaut M."/>
            <person name="Henrissat B."/>
            <person name="Grigoriev I.V."/>
            <person name="Spatafora J.W."/>
            <person name="Aime M.C."/>
        </authorList>
    </citation>
    <scope>NUCLEOTIDE SEQUENCE [LARGE SCALE GENOMIC DNA]</scope>
    <source>
        <strain evidence="1 2">SA 807</strain>
    </source>
</reference>
<accession>A0ACD0NTV7</accession>
<sequence length="638" mass="69967">MDHEEKSNPPINPLADSKPHLLPAHHRRLTHQIDELPVPPADRTAVLGLAAFISLAFFYFGFFLQGSSLIWPRTTISNVCPQQPPYSSDLEPIQLPSPSNLSLALSGAVQIDTSVYDGWPTVAEDPMRWNQVFAPFRDYLELAFPLVHAQGSGIRKELVNENGLLFTWQGRNKSLKPVLFMAHQDVVPVDVTTLDQWVHPPFSGFIDEELGLVWGRGASDTKSSLVSILASLEALLAFGFENERTLIASFGFDEESAGTEGGGKLAQHLEHIYGEDGIAMIVDEGGTVVRANDPENGGLGIPVAAPAVGEKGYLDARITVRTPGGHSSMPRPHTSIGYLAKLITAIETNPYRPILRLDGNPALNFLQCVRDAPYIDKKLSKALRELEKTKHSLEMAGKTFLRALLPRRWSREAELEKVKEKVLKLLDQDQQVPFLTTQAVDLISGGVKVNALPEEATAVINHRIEPGSSVQAVRDHIFHTVLALAEANRLSIDGWSNSSLQFTPSSGFQQKMNGEIVLSDAFDSALEPAPNTPLGDAKPWKLLSSIIRKTWRVKSAGGTEEGILVAPDLMGGNTDCKSYYRLSKHVFRFSPSSLEENRGPSGGSGIHTVNENEQIDTLVKGVEFYTELMRAVSSQELE</sequence>
<keyword evidence="1" id="KW-0645">Protease</keyword>
<name>A0ACD0NTV7_9BASI</name>
<organism evidence="1 2">
    <name type="scientific">Violaceomyces palustris</name>
    <dbReference type="NCBI Taxonomy" id="1673888"/>
    <lineage>
        <taxon>Eukaryota</taxon>
        <taxon>Fungi</taxon>
        <taxon>Dikarya</taxon>
        <taxon>Basidiomycota</taxon>
        <taxon>Ustilaginomycotina</taxon>
        <taxon>Ustilaginomycetes</taxon>
        <taxon>Violaceomycetales</taxon>
        <taxon>Violaceomycetaceae</taxon>
        <taxon>Violaceomyces</taxon>
    </lineage>
</organism>
<proteinExistence type="predicted"/>
<keyword evidence="1" id="KW-0378">Hydrolase</keyword>
<dbReference type="Proteomes" id="UP000245626">
    <property type="component" value="Unassembled WGS sequence"/>
</dbReference>
<protein>
    <submittedName>
        <fullName evidence="1">Carboxypeptidase S</fullName>
    </submittedName>
</protein>
<evidence type="ECO:0000313" key="1">
    <source>
        <dbReference type="EMBL" id="PWN49259.1"/>
    </source>
</evidence>
<gene>
    <name evidence="1" type="ORF">IE53DRAFT_388556</name>
</gene>
<dbReference type="EMBL" id="KZ820076">
    <property type="protein sequence ID" value="PWN49259.1"/>
    <property type="molecule type" value="Genomic_DNA"/>
</dbReference>
<keyword evidence="2" id="KW-1185">Reference proteome</keyword>